<dbReference type="Gene3D" id="3.40.50.1110">
    <property type="entry name" value="SGNH hydrolase"/>
    <property type="match status" value="1"/>
</dbReference>
<dbReference type="GO" id="GO:0016788">
    <property type="term" value="F:hydrolase activity, acting on ester bonds"/>
    <property type="evidence" value="ECO:0007669"/>
    <property type="project" value="InterPro"/>
</dbReference>
<sequence length="316" mass="34848">MIKYEGIFVSTISFALIFPTISFSQAEITHNQSPFNRAIIFGDSLSDNGHFSDFQTKIEGHTTTNGRFSNGAVWDEYLFANQKRGFKTGKLFPTWSKDGDFGDQTDNRDVNVNYSVGGATYLPTGSEYIPSISEQIDTFINSKKGTPNTISPNSLVGLWGSANDALAVFTEHVSPADKAAAVKEKLLTELERIYQAGGRQFLLPNLPDFSDVPRFRSSGSPLPHDVTKIFNNTIRETITEFQSKHQDVKVYDPDMAGLLDTVVRNPDVFGYKNVTGACIKTDECLNAPTGSDLQNSYVFWDEIHPTCLVPACDGAV</sequence>
<evidence type="ECO:0000256" key="1">
    <source>
        <dbReference type="ARBA" id="ARBA00022801"/>
    </source>
</evidence>
<dbReference type="Pfam" id="PF00657">
    <property type="entry name" value="Lipase_GDSL"/>
    <property type="match status" value="1"/>
</dbReference>
<dbReference type="Proteomes" id="UP000430843">
    <property type="component" value="Unassembled WGS sequence"/>
</dbReference>
<dbReference type="PANTHER" id="PTHR45648">
    <property type="entry name" value="GDSL LIPASE/ACYLHYDROLASE FAMILY PROTEIN (AFU_ORTHOLOGUE AFUA_4G14700)"/>
    <property type="match status" value="1"/>
</dbReference>
<dbReference type="InterPro" id="IPR001087">
    <property type="entry name" value="GDSL"/>
</dbReference>
<dbReference type="InterPro" id="IPR036514">
    <property type="entry name" value="SGNH_hydro_sf"/>
</dbReference>
<dbReference type="SUPFAM" id="SSF52266">
    <property type="entry name" value="SGNH hydrolase"/>
    <property type="match status" value="1"/>
</dbReference>
<accession>A0A833CKM1</accession>
<dbReference type="EMBL" id="WBWA01000007">
    <property type="protein sequence ID" value="KAB2665538.1"/>
    <property type="molecule type" value="Genomic_DNA"/>
</dbReference>
<dbReference type="InterPro" id="IPR051058">
    <property type="entry name" value="GDSL_Est/Lipase"/>
</dbReference>
<proteinExistence type="predicted"/>
<gene>
    <name evidence="2" type="ORF">F9K91_10265</name>
</gene>
<dbReference type="CDD" id="cd01846">
    <property type="entry name" value="fatty_acyltransferase_like"/>
    <property type="match status" value="1"/>
</dbReference>
<organism evidence="2 3">
    <name type="scientific">Brucella tritici</name>
    <dbReference type="NCBI Taxonomy" id="94626"/>
    <lineage>
        <taxon>Bacteria</taxon>
        <taxon>Pseudomonadati</taxon>
        <taxon>Pseudomonadota</taxon>
        <taxon>Alphaproteobacteria</taxon>
        <taxon>Hyphomicrobiales</taxon>
        <taxon>Brucellaceae</taxon>
        <taxon>Brucella/Ochrobactrum group</taxon>
        <taxon>Brucella</taxon>
    </lineage>
</organism>
<evidence type="ECO:0000313" key="3">
    <source>
        <dbReference type="Proteomes" id="UP000430843"/>
    </source>
</evidence>
<dbReference type="AlphaFoldDB" id="A0A833CKM1"/>
<keyword evidence="1 2" id="KW-0378">Hydrolase</keyword>
<protein>
    <submittedName>
        <fullName evidence="2">SGNH/GDSL hydrolase family protein</fullName>
    </submittedName>
</protein>
<reference evidence="2 3" key="1">
    <citation type="submission" date="2019-09" db="EMBL/GenBank/DDBJ databases">
        <title>Taxonomic organization of the family Brucellaceae based on a phylogenomic approach.</title>
        <authorList>
            <person name="Leclercq S."/>
            <person name="Cloeckaert A."/>
            <person name="Zygmunt M.S."/>
        </authorList>
    </citation>
    <scope>NUCLEOTIDE SEQUENCE [LARGE SCALE GENOMIC DNA]</scope>
    <source>
        <strain evidence="2 3">LMG 18957</strain>
    </source>
</reference>
<dbReference type="RefSeq" id="WP_151677743.1">
    <property type="nucleotide sequence ID" value="NZ_WBWA01000007.1"/>
</dbReference>
<name>A0A833CKM1_9HYPH</name>
<evidence type="ECO:0000313" key="2">
    <source>
        <dbReference type="EMBL" id="KAB2665538.1"/>
    </source>
</evidence>
<keyword evidence="3" id="KW-1185">Reference proteome</keyword>
<comment type="caution">
    <text evidence="2">The sequence shown here is derived from an EMBL/GenBank/DDBJ whole genome shotgun (WGS) entry which is preliminary data.</text>
</comment>
<dbReference type="PANTHER" id="PTHR45648:SF22">
    <property type="entry name" value="GDSL LIPASE_ACYLHYDROLASE FAMILY PROTEIN (AFU_ORTHOLOGUE AFUA_4G14700)"/>
    <property type="match status" value="1"/>
</dbReference>